<dbReference type="Proteomes" id="UP001642360">
    <property type="component" value="Unassembled WGS sequence"/>
</dbReference>
<reference evidence="2 4" key="1">
    <citation type="submission" date="2024-02" db="EMBL/GenBank/DDBJ databases">
        <authorList>
            <person name="Vignale AGUSTIN F."/>
            <person name="Sosa J E."/>
            <person name="Modenutti C."/>
        </authorList>
    </citation>
    <scope>NUCLEOTIDE SEQUENCE [LARGE SCALE GENOMIC DNA]</scope>
</reference>
<sequence>MCDADHPSLIELENMVKTTEVGYSELSRVIEVYVEHFIPNVFIHSQVDSNAGGLAENQKENQNFESSNESGSYSDGESSKYEYFYDNEYDRHDDELYDTFVDHDAEFVRVNKGK</sequence>
<gene>
    <name evidence="2" type="ORF">ILEXP_LOCUS25326</name>
    <name evidence="3" type="ORF">ILEXP_LOCUS37000</name>
</gene>
<name>A0ABC8SIT4_9AQUA</name>
<proteinExistence type="predicted"/>
<feature type="region of interest" description="Disordered" evidence="1">
    <location>
        <begin position="53"/>
        <end position="79"/>
    </location>
</feature>
<evidence type="ECO:0000313" key="2">
    <source>
        <dbReference type="EMBL" id="CAK9156775.1"/>
    </source>
</evidence>
<evidence type="ECO:0000313" key="3">
    <source>
        <dbReference type="EMBL" id="CAK9167713.1"/>
    </source>
</evidence>
<accession>A0ABC8SIT4</accession>
<dbReference type="EMBL" id="CAUOFW020004902">
    <property type="protein sequence ID" value="CAK9167713.1"/>
    <property type="molecule type" value="Genomic_DNA"/>
</dbReference>
<dbReference type="EMBL" id="CAUOFW020002906">
    <property type="protein sequence ID" value="CAK9156775.1"/>
    <property type="molecule type" value="Genomic_DNA"/>
</dbReference>
<dbReference type="AlphaFoldDB" id="A0ABC8SIT4"/>
<comment type="caution">
    <text evidence="2">The sequence shown here is derived from an EMBL/GenBank/DDBJ whole genome shotgun (WGS) entry which is preliminary data.</text>
</comment>
<feature type="compositionally biased region" description="Polar residues" evidence="1">
    <location>
        <begin position="60"/>
        <end position="76"/>
    </location>
</feature>
<keyword evidence="4" id="KW-1185">Reference proteome</keyword>
<evidence type="ECO:0000313" key="4">
    <source>
        <dbReference type="Proteomes" id="UP001642360"/>
    </source>
</evidence>
<protein>
    <submittedName>
        <fullName evidence="2">Uncharacterized protein</fullName>
    </submittedName>
</protein>
<evidence type="ECO:0000256" key="1">
    <source>
        <dbReference type="SAM" id="MobiDB-lite"/>
    </source>
</evidence>
<organism evidence="2 4">
    <name type="scientific">Ilex paraguariensis</name>
    <name type="common">yerba mate</name>
    <dbReference type="NCBI Taxonomy" id="185542"/>
    <lineage>
        <taxon>Eukaryota</taxon>
        <taxon>Viridiplantae</taxon>
        <taxon>Streptophyta</taxon>
        <taxon>Embryophyta</taxon>
        <taxon>Tracheophyta</taxon>
        <taxon>Spermatophyta</taxon>
        <taxon>Magnoliopsida</taxon>
        <taxon>eudicotyledons</taxon>
        <taxon>Gunneridae</taxon>
        <taxon>Pentapetalae</taxon>
        <taxon>asterids</taxon>
        <taxon>campanulids</taxon>
        <taxon>Aquifoliales</taxon>
        <taxon>Aquifoliaceae</taxon>
        <taxon>Ilex</taxon>
    </lineage>
</organism>